<dbReference type="Proteomes" id="UP000305546">
    <property type="component" value="Unassembled WGS sequence"/>
</dbReference>
<evidence type="ECO:0000259" key="3">
    <source>
        <dbReference type="Pfam" id="PF02230"/>
    </source>
</evidence>
<dbReference type="InterPro" id="IPR029058">
    <property type="entry name" value="AB_hydrolase_fold"/>
</dbReference>
<keyword evidence="5" id="KW-1185">Reference proteome</keyword>
<dbReference type="Gene3D" id="3.40.50.1820">
    <property type="entry name" value="alpha/beta hydrolase"/>
    <property type="match status" value="1"/>
</dbReference>
<accession>A0A5C4M633</accession>
<sequence length="210" mass="22474">MSNPHLGQPAVTAGAALAGAPAAALVVHGRGQTPDYMTTILDRIARPELAYLLPAAAGNTWYPQSFLAPVAANQPWLDHALETMAVMLDRITDAGIPAERTFLIGFSQGACLLTEFLVRSPRRLGGAAILTGGYLGPDRRSPNGSFGRMPVFLGTSRYDGWVPLARAEETAGLLRAMDADVTFSVYDDKEHLVNDDEIAEARRLLTVDGL</sequence>
<dbReference type="OrthoDB" id="9801763at2"/>
<evidence type="ECO:0000256" key="2">
    <source>
        <dbReference type="ARBA" id="ARBA00022801"/>
    </source>
</evidence>
<comment type="caution">
    <text evidence="4">The sequence shown here is derived from an EMBL/GenBank/DDBJ whole genome shotgun (WGS) entry which is preliminary data.</text>
</comment>
<dbReference type="Pfam" id="PF02230">
    <property type="entry name" value="Abhydrolase_2"/>
    <property type="match status" value="1"/>
</dbReference>
<proteinExistence type="inferred from homology"/>
<evidence type="ECO:0000313" key="4">
    <source>
        <dbReference type="EMBL" id="TNC26992.1"/>
    </source>
</evidence>
<dbReference type="GO" id="GO:0016787">
    <property type="term" value="F:hydrolase activity"/>
    <property type="evidence" value="ECO:0007669"/>
    <property type="project" value="UniProtKB-KW"/>
</dbReference>
<evidence type="ECO:0000256" key="1">
    <source>
        <dbReference type="ARBA" id="ARBA00006499"/>
    </source>
</evidence>
<dbReference type="RefSeq" id="WP_139096600.1">
    <property type="nucleotide sequence ID" value="NZ_VDFW01000007.1"/>
</dbReference>
<keyword evidence="2" id="KW-0378">Hydrolase</keyword>
<dbReference type="InterPro" id="IPR003140">
    <property type="entry name" value="PLipase/COase/thioEstase"/>
</dbReference>
<feature type="domain" description="Phospholipase/carboxylesterase/thioesterase" evidence="3">
    <location>
        <begin position="27"/>
        <end position="203"/>
    </location>
</feature>
<dbReference type="AlphaFoldDB" id="A0A5C4M633"/>
<protein>
    <submittedName>
        <fullName evidence="4">Phospholipase</fullName>
    </submittedName>
</protein>
<dbReference type="PANTHER" id="PTHR10655">
    <property type="entry name" value="LYSOPHOSPHOLIPASE-RELATED"/>
    <property type="match status" value="1"/>
</dbReference>
<dbReference type="PANTHER" id="PTHR10655:SF17">
    <property type="entry name" value="LYSOPHOSPHOLIPASE-LIKE PROTEIN 1"/>
    <property type="match status" value="1"/>
</dbReference>
<reference evidence="4 5" key="1">
    <citation type="submission" date="2019-06" db="EMBL/GenBank/DDBJ databases">
        <title>Amycolatopsis alkalitolerans sp. nov., isolated from Gastrodia elata Blume.</title>
        <authorList>
            <person name="Narsing Rao M.P."/>
            <person name="Li W.J."/>
        </authorList>
    </citation>
    <scope>NUCLEOTIDE SEQUENCE [LARGE SCALE GENOMIC DNA]</scope>
    <source>
        <strain evidence="4 5">SYSUP0005</strain>
    </source>
</reference>
<dbReference type="EMBL" id="VDFW01000007">
    <property type="protein sequence ID" value="TNC26992.1"/>
    <property type="molecule type" value="Genomic_DNA"/>
</dbReference>
<gene>
    <name evidence="4" type="ORF">FG385_11225</name>
</gene>
<name>A0A5C4M633_9PSEU</name>
<dbReference type="InterPro" id="IPR050565">
    <property type="entry name" value="LYPA1-2/EST-like"/>
</dbReference>
<dbReference type="SUPFAM" id="SSF53474">
    <property type="entry name" value="alpha/beta-Hydrolases"/>
    <property type="match status" value="1"/>
</dbReference>
<evidence type="ECO:0000313" key="5">
    <source>
        <dbReference type="Proteomes" id="UP000305546"/>
    </source>
</evidence>
<comment type="similarity">
    <text evidence="1">Belongs to the AB hydrolase superfamily. AB hydrolase 2 family.</text>
</comment>
<organism evidence="4 5">
    <name type="scientific">Amycolatopsis alkalitolerans</name>
    <dbReference type="NCBI Taxonomy" id="2547244"/>
    <lineage>
        <taxon>Bacteria</taxon>
        <taxon>Bacillati</taxon>
        <taxon>Actinomycetota</taxon>
        <taxon>Actinomycetes</taxon>
        <taxon>Pseudonocardiales</taxon>
        <taxon>Pseudonocardiaceae</taxon>
        <taxon>Amycolatopsis</taxon>
    </lineage>
</organism>